<evidence type="ECO:0000313" key="10">
    <source>
        <dbReference type="Proteomes" id="UP000594430"/>
    </source>
</evidence>
<dbReference type="Pfam" id="PF01925">
    <property type="entry name" value="TauE"/>
    <property type="match status" value="1"/>
</dbReference>
<dbReference type="InterPro" id="IPR002781">
    <property type="entry name" value="TM_pro_TauE-like"/>
</dbReference>
<organism evidence="9 10">
    <name type="scientific">Pseudomonas fulva</name>
    <dbReference type="NCBI Taxonomy" id="47880"/>
    <lineage>
        <taxon>Bacteria</taxon>
        <taxon>Pseudomonadati</taxon>
        <taxon>Pseudomonadota</taxon>
        <taxon>Gammaproteobacteria</taxon>
        <taxon>Pseudomonadales</taxon>
        <taxon>Pseudomonadaceae</taxon>
        <taxon>Pseudomonas</taxon>
    </lineage>
</organism>
<dbReference type="RefSeq" id="WP_059183336.1">
    <property type="nucleotide sequence ID" value="NZ_BQHM01000010.1"/>
</dbReference>
<evidence type="ECO:0000256" key="8">
    <source>
        <dbReference type="RuleBase" id="RU363041"/>
    </source>
</evidence>
<keyword evidence="6 8" id="KW-1133">Transmembrane helix</keyword>
<accession>A0A2V4JUQ2</accession>
<keyword evidence="4 8" id="KW-1003">Cell membrane</keyword>
<dbReference type="InterPro" id="IPR052017">
    <property type="entry name" value="TSUP"/>
</dbReference>
<comment type="subcellular location">
    <subcellularLocation>
        <location evidence="1 8">Cell membrane</location>
        <topology evidence="1 8">Multi-pass membrane protein</topology>
    </subcellularLocation>
</comment>
<keyword evidence="5 8" id="KW-0812">Transmembrane</keyword>
<feature type="transmembrane region" description="Helical" evidence="8">
    <location>
        <begin position="234"/>
        <end position="252"/>
    </location>
</feature>
<reference evidence="9 10" key="1">
    <citation type="submission" date="2020-11" db="EMBL/GenBank/DDBJ databases">
        <title>Pseudomonas fulva producing VIM-24.</title>
        <authorList>
            <person name="Liu S."/>
        </authorList>
    </citation>
    <scope>NUCLEOTIDE SEQUENCE [LARGE SCALE GENOMIC DNA]</scope>
    <source>
        <strain evidence="9 10">ZDHY414</strain>
    </source>
</reference>
<evidence type="ECO:0000313" key="9">
    <source>
        <dbReference type="EMBL" id="QPH49913.1"/>
    </source>
</evidence>
<dbReference type="PANTHER" id="PTHR30269">
    <property type="entry name" value="TRANSMEMBRANE PROTEIN YFCA"/>
    <property type="match status" value="1"/>
</dbReference>
<comment type="similarity">
    <text evidence="2 8">Belongs to the 4-toluene sulfonate uptake permease (TSUP) (TC 2.A.102) family.</text>
</comment>
<evidence type="ECO:0000256" key="3">
    <source>
        <dbReference type="ARBA" id="ARBA00022448"/>
    </source>
</evidence>
<dbReference type="Proteomes" id="UP000594430">
    <property type="component" value="Chromosome"/>
</dbReference>
<sequence>MMTFTAFYQDLGLLLTALVFATFVLAGAVKGVIGLGLPTVAMGLLGLALPPAQAAALLIVPSTVTNLWQLAAGGHLRALLRRLGPMLAMIFIGTLLGSAWLGISSGPWAAHALGGALILYAVYGLAGPALRIARKREGWLGPVCGLATGVISAATGVFVMPAVPYLQSLGLSRDEMIQALGLAFTVSTLALAVGLAGQGALGGPALGASLLLVVPALLGMQAGQWLRRRVSAQVFRRCFLVGLMLLGVHLLING</sequence>
<evidence type="ECO:0000256" key="4">
    <source>
        <dbReference type="ARBA" id="ARBA00022475"/>
    </source>
</evidence>
<dbReference type="AlphaFoldDB" id="A0A2V4JUQ2"/>
<feature type="transmembrane region" description="Helical" evidence="8">
    <location>
        <begin position="108"/>
        <end position="126"/>
    </location>
</feature>
<evidence type="ECO:0000256" key="7">
    <source>
        <dbReference type="ARBA" id="ARBA00023136"/>
    </source>
</evidence>
<feature type="transmembrane region" description="Helical" evidence="8">
    <location>
        <begin position="180"/>
        <end position="213"/>
    </location>
</feature>
<dbReference type="PANTHER" id="PTHR30269:SF32">
    <property type="entry name" value="MEMBRANE TRANSPORTER PROTEIN-RELATED"/>
    <property type="match status" value="1"/>
</dbReference>
<evidence type="ECO:0000256" key="1">
    <source>
        <dbReference type="ARBA" id="ARBA00004651"/>
    </source>
</evidence>
<evidence type="ECO:0000256" key="6">
    <source>
        <dbReference type="ARBA" id="ARBA00022989"/>
    </source>
</evidence>
<dbReference type="GO" id="GO:0005886">
    <property type="term" value="C:plasma membrane"/>
    <property type="evidence" value="ECO:0007669"/>
    <property type="project" value="UniProtKB-SubCell"/>
</dbReference>
<protein>
    <recommendedName>
        <fullName evidence="8">Probable membrane transporter protein</fullName>
    </recommendedName>
</protein>
<gene>
    <name evidence="9" type="ORF">IZU98_04060</name>
</gene>
<feature type="transmembrane region" description="Helical" evidence="8">
    <location>
        <begin position="83"/>
        <end position="102"/>
    </location>
</feature>
<feature type="transmembrane region" description="Helical" evidence="8">
    <location>
        <begin position="50"/>
        <end position="71"/>
    </location>
</feature>
<proteinExistence type="inferred from homology"/>
<name>A0A2V4JUQ2_9PSED</name>
<feature type="transmembrane region" description="Helical" evidence="8">
    <location>
        <begin position="138"/>
        <end position="160"/>
    </location>
</feature>
<evidence type="ECO:0000256" key="2">
    <source>
        <dbReference type="ARBA" id="ARBA00009142"/>
    </source>
</evidence>
<keyword evidence="3" id="KW-0813">Transport</keyword>
<dbReference type="GeneID" id="93440759"/>
<dbReference type="EMBL" id="CP064946">
    <property type="protein sequence ID" value="QPH49913.1"/>
    <property type="molecule type" value="Genomic_DNA"/>
</dbReference>
<evidence type="ECO:0000256" key="5">
    <source>
        <dbReference type="ARBA" id="ARBA00022692"/>
    </source>
</evidence>
<keyword evidence="7 8" id="KW-0472">Membrane</keyword>